<reference evidence="3 4" key="1">
    <citation type="submission" date="2019-07" db="EMBL/GenBank/DDBJ databases">
        <title>Cryptosporangium phraense sp. nov., isolated from plant litter.</title>
        <authorList>
            <person name="Suriyachadkun C."/>
        </authorList>
    </citation>
    <scope>NUCLEOTIDE SEQUENCE [LARGE SCALE GENOMIC DNA]</scope>
    <source>
        <strain evidence="3 4">A-T 5661</strain>
    </source>
</reference>
<dbReference type="PROSITE" id="PS50056">
    <property type="entry name" value="TYR_PHOSPHATASE_2"/>
    <property type="match status" value="1"/>
</dbReference>
<gene>
    <name evidence="3" type="ORF">FL583_05870</name>
</gene>
<name>A0A545AXF8_9ACTN</name>
<keyword evidence="4" id="KW-1185">Reference proteome</keyword>
<dbReference type="Proteomes" id="UP000317982">
    <property type="component" value="Unassembled WGS sequence"/>
</dbReference>
<protein>
    <submittedName>
        <fullName evidence="3">Tyrosine-protein phosphatase</fullName>
    </submittedName>
</protein>
<evidence type="ECO:0000313" key="4">
    <source>
        <dbReference type="Proteomes" id="UP000317982"/>
    </source>
</evidence>
<dbReference type="OrthoDB" id="1188001at2"/>
<organism evidence="3 4">
    <name type="scientific">Cryptosporangium phraense</name>
    <dbReference type="NCBI Taxonomy" id="2593070"/>
    <lineage>
        <taxon>Bacteria</taxon>
        <taxon>Bacillati</taxon>
        <taxon>Actinomycetota</taxon>
        <taxon>Actinomycetes</taxon>
        <taxon>Cryptosporangiales</taxon>
        <taxon>Cryptosporangiaceae</taxon>
        <taxon>Cryptosporangium</taxon>
    </lineage>
</organism>
<comment type="caution">
    <text evidence="3">The sequence shown here is derived from an EMBL/GenBank/DDBJ whole genome shotgun (WGS) entry which is preliminary data.</text>
</comment>
<accession>A0A545AXF8</accession>
<dbReference type="SUPFAM" id="SSF52799">
    <property type="entry name" value="(Phosphotyrosine protein) phosphatases II"/>
    <property type="match status" value="1"/>
</dbReference>
<proteinExistence type="inferred from homology"/>
<dbReference type="EMBL" id="VIRS01000003">
    <property type="protein sequence ID" value="TQS46016.1"/>
    <property type="molecule type" value="Genomic_DNA"/>
</dbReference>
<evidence type="ECO:0000313" key="3">
    <source>
        <dbReference type="EMBL" id="TQS46016.1"/>
    </source>
</evidence>
<dbReference type="InterPro" id="IPR016130">
    <property type="entry name" value="Tyr_Pase_AS"/>
</dbReference>
<comment type="similarity">
    <text evidence="1">Belongs to the protein-tyrosine phosphatase family.</text>
</comment>
<dbReference type="InParanoid" id="A0A545AXF8"/>
<dbReference type="InterPro" id="IPR026893">
    <property type="entry name" value="Tyr/Ser_Pase_IphP-type"/>
</dbReference>
<dbReference type="InterPro" id="IPR000387">
    <property type="entry name" value="Tyr_Pase_dom"/>
</dbReference>
<evidence type="ECO:0000259" key="2">
    <source>
        <dbReference type="PROSITE" id="PS50056"/>
    </source>
</evidence>
<feature type="domain" description="Tyrosine specific protein phosphatases" evidence="2">
    <location>
        <begin position="100"/>
        <end position="149"/>
    </location>
</feature>
<dbReference type="PANTHER" id="PTHR31126:SF1">
    <property type="entry name" value="TYROSINE SPECIFIC PROTEIN PHOSPHATASES DOMAIN-CONTAINING PROTEIN"/>
    <property type="match status" value="1"/>
</dbReference>
<dbReference type="RefSeq" id="WP_142703423.1">
    <property type="nucleotide sequence ID" value="NZ_VIRS01000003.1"/>
</dbReference>
<sequence length="239" mass="24995">MTAAATRRLPLPGTYNVRDAGGYATADGGTVRTGLLIRADGLAGLDDEGRATLADLGVRTVIDLREGAEVEIAADALGDLPVTYRHLPAFAGLDARERPKSLADAYNLMVDQCGDALAGIVGALAEPGALPAVVHCTAGKDRTGTVIAIVHALLGVSPTDIETDYAMTAENLSTGFADKIRATMPAGEHTDAMLKDMLDCPPELIRATLARIGNVEEYLVAHGLDRAAVARLREELVAR</sequence>
<dbReference type="Gene3D" id="3.90.190.10">
    <property type="entry name" value="Protein tyrosine phosphatase superfamily"/>
    <property type="match status" value="1"/>
</dbReference>
<dbReference type="PANTHER" id="PTHR31126">
    <property type="entry name" value="TYROSINE-PROTEIN PHOSPHATASE"/>
    <property type="match status" value="1"/>
</dbReference>
<dbReference type="PROSITE" id="PS00383">
    <property type="entry name" value="TYR_PHOSPHATASE_1"/>
    <property type="match status" value="1"/>
</dbReference>
<dbReference type="Pfam" id="PF13350">
    <property type="entry name" value="Y_phosphatase3"/>
    <property type="match status" value="1"/>
</dbReference>
<dbReference type="GO" id="GO:0004721">
    <property type="term" value="F:phosphoprotein phosphatase activity"/>
    <property type="evidence" value="ECO:0007669"/>
    <property type="project" value="InterPro"/>
</dbReference>
<dbReference type="AlphaFoldDB" id="A0A545AXF8"/>
<dbReference type="InterPro" id="IPR029021">
    <property type="entry name" value="Prot-tyrosine_phosphatase-like"/>
</dbReference>
<evidence type="ECO:0000256" key="1">
    <source>
        <dbReference type="ARBA" id="ARBA00009580"/>
    </source>
</evidence>